<comment type="caution">
    <text evidence="2">The sequence shown here is derived from an EMBL/GenBank/DDBJ whole genome shotgun (WGS) entry which is preliminary data.</text>
</comment>
<dbReference type="RefSeq" id="XP_037148908.1">
    <property type="nucleotide sequence ID" value="XM_037294861.1"/>
</dbReference>
<feature type="domain" description="DNA2/NAM7 helicase-like C-terminal" evidence="1">
    <location>
        <begin position="4"/>
        <end position="77"/>
    </location>
</feature>
<dbReference type="EMBL" id="JACCJB010000019">
    <property type="protein sequence ID" value="KAF6219473.1"/>
    <property type="molecule type" value="Genomic_DNA"/>
</dbReference>
<dbReference type="Proteomes" id="UP000593566">
    <property type="component" value="Unassembled WGS sequence"/>
</dbReference>
<protein>
    <recommendedName>
        <fullName evidence="1">DNA2/NAM7 helicase-like C-terminal domain-containing protein</fullName>
    </recommendedName>
</protein>
<gene>
    <name evidence="2" type="ORF">HO133_003940</name>
</gene>
<organism evidence="2 3">
    <name type="scientific">Letharia lupina</name>
    <dbReference type="NCBI Taxonomy" id="560253"/>
    <lineage>
        <taxon>Eukaryota</taxon>
        <taxon>Fungi</taxon>
        <taxon>Dikarya</taxon>
        <taxon>Ascomycota</taxon>
        <taxon>Pezizomycotina</taxon>
        <taxon>Lecanoromycetes</taxon>
        <taxon>OSLEUM clade</taxon>
        <taxon>Lecanoromycetidae</taxon>
        <taxon>Lecanorales</taxon>
        <taxon>Lecanorineae</taxon>
        <taxon>Parmeliaceae</taxon>
        <taxon>Letharia</taxon>
    </lineage>
</organism>
<dbReference type="GeneID" id="59332350"/>
<keyword evidence="3" id="KW-1185">Reference proteome</keyword>
<evidence type="ECO:0000259" key="1">
    <source>
        <dbReference type="Pfam" id="PF13087"/>
    </source>
</evidence>
<dbReference type="Gene3D" id="3.40.50.300">
    <property type="entry name" value="P-loop containing nucleotide triphosphate hydrolases"/>
    <property type="match status" value="1"/>
</dbReference>
<dbReference type="InterPro" id="IPR041679">
    <property type="entry name" value="DNA2/NAM7-like_C"/>
</dbReference>
<dbReference type="Pfam" id="PF13087">
    <property type="entry name" value="AAA_12"/>
    <property type="match status" value="1"/>
</dbReference>
<dbReference type="InterPro" id="IPR027417">
    <property type="entry name" value="P-loop_NTPase"/>
</dbReference>
<name>A0A8H6CA01_9LECA</name>
<dbReference type="SUPFAM" id="SSF52540">
    <property type="entry name" value="P-loop containing nucleoside triphosphate hydrolases"/>
    <property type="match status" value="1"/>
</dbReference>
<reference evidence="2 3" key="1">
    <citation type="journal article" date="2020" name="Genomics">
        <title>Complete, high-quality genomes from long-read metagenomic sequencing of two wolf lichen thalli reveals enigmatic genome architecture.</title>
        <authorList>
            <person name="McKenzie S.K."/>
            <person name="Walston R.F."/>
            <person name="Allen J.L."/>
        </authorList>
    </citation>
    <scope>NUCLEOTIDE SEQUENCE [LARGE SCALE GENOMIC DNA]</scope>
    <source>
        <strain evidence="2">WasteWater1</strain>
    </source>
</reference>
<sequence length="173" mass="19599">MEVLKSTPRSSHFGIACPYSDQRRETRKALLKAGLQNIRVGTIEFWQGEEIDLMIMDLVHAGNDHGALDFLGKKERLKCSSYSTDPASIRLWSKEKHATRKIRCAPEDVEKEAESEASQAARATLKSNLQQQINQELKDQLRKELRGEMEASIRSEIQQEVKAAYQAKLASLD</sequence>
<proteinExistence type="predicted"/>
<dbReference type="AlphaFoldDB" id="A0A8H6CA01"/>
<evidence type="ECO:0000313" key="2">
    <source>
        <dbReference type="EMBL" id="KAF6219473.1"/>
    </source>
</evidence>
<evidence type="ECO:0000313" key="3">
    <source>
        <dbReference type="Proteomes" id="UP000593566"/>
    </source>
</evidence>
<accession>A0A8H6CA01</accession>